<feature type="compositionally biased region" description="Basic and acidic residues" evidence="1">
    <location>
        <begin position="1"/>
        <end position="10"/>
    </location>
</feature>
<gene>
    <name evidence="2" type="ORF">KHLLAP_LOCUS9385</name>
</gene>
<accession>A0AAI8VPY1</accession>
<evidence type="ECO:0000313" key="3">
    <source>
        <dbReference type="Proteomes" id="UP001295740"/>
    </source>
</evidence>
<sequence length="80" mass="7826">MSGLMDKAKDAVGGQGSQPGNGVEGAADKGANQGISPSPPTLPPRKINQVASDAGVPQGADSTIDKAADSKINDEIPGGN</sequence>
<feature type="compositionally biased region" description="Gly residues" evidence="1">
    <location>
        <begin position="13"/>
        <end position="23"/>
    </location>
</feature>
<comment type="caution">
    <text evidence="2">The sequence shown here is derived from an EMBL/GenBank/DDBJ whole genome shotgun (WGS) entry which is preliminary data.</text>
</comment>
<reference evidence="2" key="1">
    <citation type="submission" date="2023-10" db="EMBL/GenBank/DDBJ databases">
        <authorList>
            <person name="Hackl T."/>
        </authorList>
    </citation>
    <scope>NUCLEOTIDE SEQUENCE</scope>
</reference>
<feature type="region of interest" description="Disordered" evidence="1">
    <location>
        <begin position="1"/>
        <end position="80"/>
    </location>
</feature>
<evidence type="ECO:0000256" key="1">
    <source>
        <dbReference type="SAM" id="MobiDB-lite"/>
    </source>
</evidence>
<evidence type="ECO:0000313" key="2">
    <source>
        <dbReference type="EMBL" id="CAJ2508917.1"/>
    </source>
</evidence>
<proteinExistence type="predicted"/>
<dbReference type="AlphaFoldDB" id="A0AAI8VPY1"/>
<organism evidence="2 3">
    <name type="scientific">Anthostomella pinea</name>
    <dbReference type="NCBI Taxonomy" id="933095"/>
    <lineage>
        <taxon>Eukaryota</taxon>
        <taxon>Fungi</taxon>
        <taxon>Dikarya</taxon>
        <taxon>Ascomycota</taxon>
        <taxon>Pezizomycotina</taxon>
        <taxon>Sordariomycetes</taxon>
        <taxon>Xylariomycetidae</taxon>
        <taxon>Xylariales</taxon>
        <taxon>Xylariaceae</taxon>
        <taxon>Anthostomella</taxon>
    </lineage>
</organism>
<protein>
    <submittedName>
        <fullName evidence="2">Uu.00g139430.m01.CDS01</fullName>
    </submittedName>
</protein>
<dbReference type="Proteomes" id="UP001295740">
    <property type="component" value="Unassembled WGS sequence"/>
</dbReference>
<name>A0AAI8VPY1_9PEZI</name>
<dbReference type="EMBL" id="CAUWAG010000012">
    <property type="protein sequence ID" value="CAJ2508917.1"/>
    <property type="molecule type" value="Genomic_DNA"/>
</dbReference>
<feature type="compositionally biased region" description="Basic and acidic residues" evidence="1">
    <location>
        <begin position="63"/>
        <end position="74"/>
    </location>
</feature>
<keyword evidence="3" id="KW-1185">Reference proteome</keyword>